<evidence type="ECO:0000256" key="2">
    <source>
        <dbReference type="SAM" id="SignalP"/>
    </source>
</evidence>
<keyword evidence="2" id="KW-0732">Signal</keyword>
<keyword evidence="1" id="KW-1133">Transmembrane helix</keyword>
<gene>
    <name evidence="3" type="ORF">NSMM_260037</name>
</gene>
<feature type="transmembrane region" description="Helical" evidence="1">
    <location>
        <begin position="176"/>
        <end position="197"/>
    </location>
</feature>
<protein>
    <recommendedName>
        <fullName evidence="5">YtkA-like domain-containing protein</fullName>
    </recommendedName>
</protein>
<name>A0A1G5SDX0_9PROT</name>
<evidence type="ECO:0000256" key="1">
    <source>
        <dbReference type="SAM" id="Phobius"/>
    </source>
</evidence>
<keyword evidence="1" id="KW-0812">Transmembrane</keyword>
<proteinExistence type="predicted"/>
<dbReference type="RefSeq" id="WP_090284458.1">
    <property type="nucleotide sequence ID" value="NZ_FMWO01000032.1"/>
</dbReference>
<feature type="signal peptide" evidence="2">
    <location>
        <begin position="1"/>
        <end position="28"/>
    </location>
</feature>
<evidence type="ECO:0000313" key="4">
    <source>
        <dbReference type="Proteomes" id="UP000198729"/>
    </source>
</evidence>
<keyword evidence="1" id="KW-0472">Membrane</keyword>
<dbReference type="OrthoDB" id="8550263at2"/>
<feature type="chain" id="PRO_5011431811" description="YtkA-like domain-containing protein" evidence="2">
    <location>
        <begin position="29"/>
        <end position="212"/>
    </location>
</feature>
<keyword evidence="4" id="KW-1185">Reference proteome</keyword>
<accession>A0A1G5SDX0</accession>
<evidence type="ECO:0000313" key="3">
    <source>
        <dbReference type="EMBL" id="SCZ84741.1"/>
    </source>
</evidence>
<organism evidence="3 4">
    <name type="scientific">Nitrosomonas mobilis</name>
    <dbReference type="NCBI Taxonomy" id="51642"/>
    <lineage>
        <taxon>Bacteria</taxon>
        <taxon>Pseudomonadati</taxon>
        <taxon>Pseudomonadota</taxon>
        <taxon>Betaproteobacteria</taxon>
        <taxon>Nitrosomonadales</taxon>
        <taxon>Nitrosomonadaceae</taxon>
        <taxon>Nitrosomonas</taxon>
    </lineage>
</organism>
<evidence type="ECO:0008006" key="5">
    <source>
        <dbReference type="Google" id="ProtNLM"/>
    </source>
</evidence>
<dbReference type="AlphaFoldDB" id="A0A1G5SDX0"/>
<dbReference type="Proteomes" id="UP000198729">
    <property type="component" value="Unassembled WGS sequence"/>
</dbReference>
<reference evidence="3 4" key="1">
    <citation type="submission" date="2016-10" db="EMBL/GenBank/DDBJ databases">
        <authorList>
            <person name="de Groot N.N."/>
        </authorList>
    </citation>
    <scope>NUCLEOTIDE SEQUENCE [LARGE SCALE GENOMIC DNA]</scope>
    <source>
        <strain evidence="3">1</strain>
    </source>
</reference>
<dbReference type="EMBL" id="FMWO01000032">
    <property type="protein sequence ID" value="SCZ84741.1"/>
    <property type="molecule type" value="Genomic_DNA"/>
</dbReference>
<sequence length="212" mass="22766">MRKNLQNKFITGLCVTASLLSLSLPLSAQLMLAHEGHHDAGGCVIESGDFPVTVSIYEVPKEDLPPMHSFCDHVPDVGKVNITIEISDLDTREIPIAVRLVMDAHEGMDHGEHELLYMPAEQYLSGIIVVSTEFDELGQYSILLETDDGAGNAKTAVRIPVHVGGSGGHGGHGDGFGMLEIIFLIIAAGGGAAFFFLRKKNSDKDLAKESQT</sequence>